<reference evidence="2 3" key="1">
    <citation type="submission" date="2025-04" db="UniProtKB">
        <authorList>
            <consortium name="RefSeq"/>
        </authorList>
    </citation>
    <scope>IDENTIFICATION</scope>
    <source>
        <strain evidence="2 3">USDA-PBARC FA_bdor</strain>
        <tissue evidence="2 3">Whole organism</tissue>
    </source>
</reference>
<evidence type="ECO:0000313" key="1">
    <source>
        <dbReference type="Proteomes" id="UP000694866"/>
    </source>
</evidence>
<dbReference type="GO" id="GO:0006401">
    <property type="term" value="P:RNA catabolic process"/>
    <property type="evidence" value="ECO:0007669"/>
    <property type="project" value="InterPro"/>
</dbReference>
<keyword evidence="1" id="KW-1185">Reference proteome</keyword>
<accession>A0A9R1T8C8</accession>
<sequence>MSIHLDIKKEHTEVEQETVLHSIPCKIYGDTPANVSAFFTPYIRKSDEKHFDASFRGHPLQGRILTVPEGYKGLIFYEQKKPANPADDRKFVSTGGFSKFTYWNFDKLPSKNDAIVSALDWIDIAEAVHAPEKS</sequence>
<dbReference type="CDD" id="cd09271">
    <property type="entry name" value="RNase_H2-C"/>
    <property type="match status" value="1"/>
</dbReference>
<name>A0A9R1U2I3_9HYME</name>
<evidence type="ECO:0000313" key="2">
    <source>
        <dbReference type="RefSeq" id="XP_011304801.1"/>
    </source>
</evidence>
<dbReference type="GeneID" id="105267560"/>
<dbReference type="Pfam" id="PF08615">
    <property type="entry name" value="RNase_H2_suC"/>
    <property type="match status" value="1"/>
</dbReference>
<dbReference type="Proteomes" id="UP000694866">
    <property type="component" value="Unplaced"/>
</dbReference>
<dbReference type="PANTHER" id="PTHR47204:SF1">
    <property type="entry name" value="RIBONUCLEASE H2 SUBUNIT C"/>
    <property type="match status" value="1"/>
</dbReference>
<dbReference type="OrthoDB" id="6222486at2759"/>
<dbReference type="RefSeq" id="XP_011304801.1">
    <property type="nucleotide sequence ID" value="XM_011306499.1"/>
</dbReference>
<gene>
    <name evidence="2 3" type="primary">LOC105267560</name>
</gene>
<evidence type="ECO:0000313" key="3">
    <source>
        <dbReference type="RefSeq" id="XP_011304802.1"/>
    </source>
</evidence>
<dbReference type="InterPro" id="IPR013924">
    <property type="entry name" value="RNase_H2_suC"/>
</dbReference>
<protein>
    <submittedName>
        <fullName evidence="2 3">Ribonuclease H2 subunit C</fullName>
    </submittedName>
</protein>
<dbReference type="RefSeq" id="XP_011304802.1">
    <property type="nucleotide sequence ID" value="XM_011306500.1"/>
</dbReference>
<dbReference type="AlphaFoldDB" id="A0A9R1U2I3"/>
<dbReference type="GO" id="GO:0032299">
    <property type="term" value="C:ribonuclease H2 complex"/>
    <property type="evidence" value="ECO:0007669"/>
    <property type="project" value="InterPro"/>
</dbReference>
<proteinExistence type="predicted"/>
<dbReference type="Gene3D" id="2.40.128.680">
    <property type="match status" value="1"/>
</dbReference>
<organism evidence="1 2">
    <name type="scientific">Fopius arisanus</name>
    <dbReference type="NCBI Taxonomy" id="64838"/>
    <lineage>
        <taxon>Eukaryota</taxon>
        <taxon>Metazoa</taxon>
        <taxon>Ecdysozoa</taxon>
        <taxon>Arthropoda</taxon>
        <taxon>Hexapoda</taxon>
        <taxon>Insecta</taxon>
        <taxon>Pterygota</taxon>
        <taxon>Neoptera</taxon>
        <taxon>Endopterygota</taxon>
        <taxon>Hymenoptera</taxon>
        <taxon>Apocrita</taxon>
        <taxon>Ichneumonoidea</taxon>
        <taxon>Braconidae</taxon>
        <taxon>Opiinae</taxon>
        <taxon>Fopius</taxon>
    </lineage>
</organism>
<dbReference type="KEGG" id="fas:105267560"/>
<accession>A0A9R1U2I3</accession>
<dbReference type="PANTHER" id="PTHR47204">
    <property type="entry name" value="OS02G0168900 PROTEIN"/>
    <property type="match status" value="1"/>
</dbReference>